<evidence type="ECO:0000256" key="1">
    <source>
        <dbReference type="SAM" id="MobiDB-lite"/>
    </source>
</evidence>
<dbReference type="SUPFAM" id="SSF52540">
    <property type="entry name" value="P-loop containing nucleoside triphosphate hydrolases"/>
    <property type="match status" value="1"/>
</dbReference>
<keyword evidence="4" id="KW-1185">Reference proteome</keyword>
<dbReference type="RefSeq" id="WP_272141741.1">
    <property type="nucleotide sequence ID" value="NZ_JAQNDM010000002.1"/>
</dbReference>
<dbReference type="PANTHER" id="PTHR43581">
    <property type="entry name" value="ATP/GTP PHOSPHATASE"/>
    <property type="match status" value="1"/>
</dbReference>
<feature type="compositionally biased region" description="Acidic residues" evidence="1">
    <location>
        <begin position="517"/>
        <end position="530"/>
    </location>
</feature>
<comment type="caution">
    <text evidence="3">The sequence shown here is derived from an EMBL/GenBank/DDBJ whole genome shotgun (WGS) entry which is preliminary data.</text>
</comment>
<name>A0ABT5DDI4_9BACT</name>
<evidence type="ECO:0000313" key="3">
    <source>
        <dbReference type="EMBL" id="MDC0711747.1"/>
    </source>
</evidence>
<sequence>MSNAKLLAVNLERFKSFKEPTRVDFSPLTIILGRNNSGKSTLIQSLLLLKQTLADPRPDVTLKLEGLIDAFSLRELTFGWPAEAVTVEGPEITVEWESTADVQTALEQLSWPDFPNLAKHSGVTWLKEPLQWKVLRTAMTLRMAELEGETHIAEIRLRSLDETAPTEVRITHTEKRWSCQWNGHSADKIGVELDHFIPYLRIDRSDVGPRDRQRAWHNAYMILFAQPLEALKKLLSELHYLGSSRQPPPSMFKAATTAPNEIGVSGELAAQLLHRRQRDIVHFLPPLQLSEGSPVLPETVLARPLVDAVNAVMSALTVTVPVRVEVIREIGFRLMFGEASLAHVGRGLGYLLPIVELGLFADPIRFSGSTDDMTLDTYNEQCGAFTHIALEEPEAHLHPKVASRLAHWLVSLALANRRLIVETHSDHLVRRLRGLAARAGRNSPLETWLLENVVVLTVEQNEEGRSMVTTSRLTAEGGVAESWPADFMDEATDEESAIYYAKLDKAEAATHAAGPVEFDETPEPETDEAP</sequence>
<protein>
    <submittedName>
        <fullName evidence="3">AAA family ATPase</fullName>
    </submittedName>
</protein>
<dbReference type="EMBL" id="JAQNDM010000002">
    <property type="protein sequence ID" value="MDC0711747.1"/>
    <property type="molecule type" value="Genomic_DNA"/>
</dbReference>
<dbReference type="Proteomes" id="UP001221838">
    <property type="component" value="Unassembled WGS sequence"/>
</dbReference>
<dbReference type="InterPro" id="IPR051396">
    <property type="entry name" value="Bact_Antivir_Def_Nuclease"/>
</dbReference>
<gene>
    <name evidence="3" type="ORF">POL68_24980</name>
</gene>
<evidence type="ECO:0000259" key="2">
    <source>
        <dbReference type="Pfam" id="PF13175"/>
    </source>
</evidence>
<feature type="region of interest" description="Disordered" evidence="1">
    <location>
        <begin position="510"/>
        <end position="530"/>
    </location>
</feature>
<dbReference type="PANTHER" id="PTHR43581:SF2">
    <property type="entry name" value="EXCINUCLEASE ATPASE SUBUNIT"/>
    <property type="match status" value="1"/>
</dbReference>
<organism evidence="3 4">
    <name type="scientific">Stigmatella ashevillensis</name>
    <dbReference type="NCBI Taxonomy" id="2995309"/>
    <lineage>
        <taxon>Bacteria</taxon>
        <taxon>Pseudomonadati</taxon>
        <taxon>Myxococcota</taxon>
        <taxon>Myxococcia</taxon>
        <taxon>Myxococcales</taxon>
        <taxon>Cystobacterineae</taxon>
        <taxon>Archangiaceae</taxon>
        <taxon>Stigmatella</taxon>
    </lineage>
</organism>
<proteinExistence type="predicted"/>
<accession>A0ABT5DDI4</accession>
<evidence type="ECO:0000313" key="4">
    <source>
        <dbReference type="Proteomes" id="UP001221838"/>
    </source>
</evidence>
<feature type="domain" description="Endonuclease GajA/Old nuclease/RecF-like AAA" evidence="2">
    <location>
        <begin position="388"/>
        <end position="429"/>
    </location>
</feature>
<dbReference type="InterPro" id="IPR027417">
    <property type="entry name" value="P-loop_NTPase"/>
</dbReference>
<feature type="domain" description="Endonuclease GajA/Old nuclease/RecF-like AAA" evidence="2">
    <location>
        <begin position="6"/>
        <end position="53"/>
    </location>
</feature>
<dbReference type="Gene3D" id="3.40.50.300">
    <property type="entry name" value="P-loop containing nucleotide triphosphate hydrolases"/>
    <property type="match status" value="1"/>
</dbReference>
<reference evidence="3 4" key="1">
    <citation type="submission" date="2022-11" db="EMBL/GenBank/DDBJ databases">
        <title>Minimal conservation of predation-associated metabolite biosynthetic gene clusters underscores biosynthetic potential of Myxococcota including descriptions for ten novel species: Archangium lansinium sp. nov., Myxococcus landrumus sp. nov., Nannocystis bai.</title>
        <authorList>
            <person name="Ahearne A."/>
            <person name="Stevens C."/>
            <person name="Dowd S."/>
        </authorList>
    </citation>
    <scope>NUCLEOTIDE SEQUENCE [LARGE SCALE GENOMIC DNA]</scope>
    <source>
        <strain evidence="3 4">NCWAL01</strain>
    </source>
</reference>
<dbReference type="InterPro" id="IPR041685">
    <property type="entry name" value="AAA_GajA/Old/RecF-like"/>
</dbReference>
<dbReference type="Pfam" id="PF13175">
    <property type="entry name" value="AAA_15"/>
    <property type="match status" value="2"/>
</dbReference>